<name>A0A078B770_STYLE</name>
<gene>
    <name evidence="1" type="primary">Contig18847.g19997</name>
    <name evidence="1" type="ORF">STYLEM_19396</name>
</gene>
<organism evidence="1 2">
    <name type="scientific">Stylonychia lemnae</name>
    <name type="common">Ciliate</name>
    <dbReference type="NCBI Taxonomy" id="5949"/>
    <lineage>
        <taxon>Eukaryota</taxon>
        <taxon>Sar</taxon>
        <taxon>Alveolata</taxon>
        <taxon>Ciliophora</taxon>
        <taxon>Intramacronucleata</taxon>
        <taxon>Spirotrichea</taxon>
        <taxon>Stichotrichia</taxon>
        <taxon>Sporadotrichida</taxon>
        <taxon>Oxytrichidae</taxon>
        <taxon>Stylonychinae</taxon>
        <taxon>Stylonychia</taxon>
    </lineage>
</organism>
<reference evidence="1 2" key="1">
    <citation type="submission" date="2014-06" db="EMBL/GenBank/DDBJ databases">
        <authorList>
            <person name="Swart Estienne"/>
        </authorList>
    </citation>
    <scope>NUCLEOTIDE SEQUENCE [LARGE SCALE GENOMIC DNA]</scope>
    <source>
        <strain evidence="1 2">130c</strain>
    </source>
</reference>
<evidence type="ECO:0008006" key="3">
    <source>
        <dbReference type="Google" id="ProtNLM"/>
    </source>
</evidence>
<dbReference type="SUPFAM" id="SSF51126">
    <property type="entry name" value="Pectin lyase-like"/>
    <property type="match status" value="1"/>
</dbReference>
<accession>A0A078B770</accession>
<evidence type="ECO:0000313" key="2">
    <source>
        <dbReference type="Proteomes" id="UP000039865"/>
    </source>
</evidence>
<keyword evidence="2" id="KW-1185">Reference proteome</keyword>
<dbReference type="AlphaFoldDB" id="A0A078B770"/>
<dbReference type="InterPro" id="IPR011050">
    <property type="entry name" value="Pectin_lyase_fold/virulence"/>
</dbReference>
<dbReference type="OrthoDB" id="324178at2759"/>
<proteinExistence type="predicted"/>
<dbReference type="EMBL" id="CCKQ01018300">
    <property type="protein sequence ID" value="CDW90254.1"/>
    <property type="molecule type" value="Genomic_DNA"/>
</dbReference>
<protein>
    <recommendedName>
        <fullName evidence="3">Right handed beta helix domain-containing protein</fullName>
    </recommendedName>
</protein>
<dbReference type="Proteomes" id="UP000039865">
    <property type="component" value="Unassembled WGS sequence"/>
</dbReference>
<evidence type="ECO:0000313" key="1">
    <source>
        <dbReference type="EMBL" id="CDW90254.1"/>
    </source>
</evidence>
<dbReference type="InParanoid" id="A0A078B770"/>
<sequence length="339" mass="39595">MDTPYNFNLRIQEGLLDQSAEAQAKYKFMTFNADLVVENFNFTEYSFIDSTINSLFFPKFGEYRWINITNCYFLLEQQLTMTLEGGNVKIDSSTIDVSIQNRVAIFQSSSSCYLFDNYGIANNYIWSNNLFIGYNVGGYTSLIYIQNHGNFTLINNRFIDMRWIQSDISISIEHIWLNCANIAYTQMIIQNNTIQNSYPTMSFIFFTFKFQKEGKQSVIIKDNKISNLTYFNPGVFVIQKFNQLDLDIVFENNYFENIENLFVETSFILVNSPNLAFKNNTIKNSVIPTFISVGIKLKKFNDMGSANIEYSYKFNQRQPNDSYGQQIYQFSINRGYYTH</sequence>